<organism evidence="19 20">
    <name type="scientific">Callorhinchus milii</name>
    <name type="common">Ghost shark</name>
    <dbReference type="NCBI Taxonomy" id="7868"/>
    <lineage>
        <taxon>Eukaryota</taxon>
        <taxon>Metazoa</taxon>
        <taxon>Chordata</taxon>
        <taxon>Craniata</taxon>
        <taxon>Vertebrata</taxon>
        <taxon>Chondrichthyes</taxon>
        <taxon>Holocephali</taxon>
        <taxon>Chimaeriformes</taxon>
        <taxon>Callorhinchidae</taxon>
        <taxon>Callorhinchus</taxon>
    </lineage>
</organism>
<evidence type="ECO:0000256" key="7">
    <source>
        <dbReference type="ARBA" id="ARBA00022782"/>
    </source>
</evidence>
<evidence type="ECO:0000256" key="1">
    <source>
        <dbReference type="ARBA" id="ARBA00004479"/>
    </source>
</evidence>
<feature type="region of interest" description="Disordered" evidence="15">
    <location>
        <begin position="776"/>
        <end position="808"/>
    </location>
</feature>
<proteinExistence type="inferred from homology"/>
<name>A0A4W3J931_CALMI</name>
<dbReference type="GeneTree" id="ENSGT00940000159885"/>
<keyword evidence="9 16" id="KW-1133">Transmembrane helix</keyword>
<reference evidence="19" key="5">
    <citation type="submission" date="2025-09" db="UniProtKB">
        <authorList>
            <consortium name="Ensembl"/>
        </authorList>
    </citation>
    <scope>IDENTIFICATION</scope>
</reference>
<evidence type="ECO:0000256" key="9">
    <source>
        <dbReference type="ARBA" id="ARBA00022989"/>
    </source>
</evidence>
<evidence type="ECO:0000256" key="4">
    <source>
        <dbReference type="ARBA" id="ARBA00022553"/>
    </source>
</evidence>
<dbReference type="GO" id="GO:0030215">
    <property type="term" value="F:semaphorin receptor binding"/>
    <property type="evidence" value="ECO:0007669"/>
    <property type="project" value="InterPro"/>
</dbReference>
<dbReference type="InterPro" id="IPR027231">
    <property type="entry name" value="Semaphorin"/>
</dbReference>
<evidence type="ECO:0000256" key="5">
    <source>
        <dbReference type="ARBA" id="ARBA00022692"/>
    </source>
</evidence>
<reference evidence="20" key="3">
    <citation type="journal article" date="2014" name="Nature">
        <title>Elephant shark genome provides unique insights into gnathostome evolution.</title>
        <authorList>
            <consortium name="International Elephant Shark Genome Sequencing Consortium"/>
            <person name="Venkatesh B."/>
            <person name="Lee A.P."/>
            <person name="Ravi V."/>
            <person name="Maurya A.K."/>
            <person name="Lian M.M."/>
            <person name="Swann J.B."/>
            <person name="Ohta Y."/>
            <person name="Flajnik M.F."/>
            <person name="Sutoh Y."/>
            <person name="Kasahara M."/>
            <person name="Hoon S."/>
            <person name="Gangu V."/>
            <person name="Roy S.W."/>
            <person name="Irimia M."/>
            <person name="Korzh V."/>
            <person name="Kondrychyn I."/>
            <person name="Lim Z.W."/>
            <person name="Tay B.H."/>
            <person name="Tohari S."/>
            <person name="Kong K.W."/>
            <person name="Ho S."/>
            <person name="Lorente-Galdos B."/>
            <person name="Quilez J."/>
            <person name="Marques-Bonet T."/>
            <person name="Raney B.J."/>
            <person name="Ingham P.W."/>
            <person name="Tay A."/>
            <person name="Hillier L.W."/>
            <person name="Minx P."/>
            <person name="Boehm T."/>
            <person name="Wilson R.K."/>
            <person name="Brenner S."/>
            <person name="Warren W.C."/>
        </authorList>
    </citation>
    <scope>NUCLEOTIDE SEQUENCE [LARGE SCALE GENOMIC DNA]</scope>
</reference>
<evidence type="ECO:0000256" key="11">
    <source>
        <dbReference type="ARBA" id="ARBA00023157"/>
    </source>
</evidence>
<evidence type="ECO:0000256" key="12">
    <source>
        <dbReference type="ARBA" id="ARBA00023180"/>
    </source>
</evidence>
<keyword evidence="12" id="KW-0325">Glycoprotein</keyword>
<evidence type="ECO:0000313" key="19">
    <source>
        <dbReference type="Ensembl" id="ENSCMIP00000039784.1"/>
    </source>
</evidence>
<dbReference type="SMART" id="SM00409">
    <property type="entry name" value="IG"/>
    <property type="match status" value="1"/>
</dbReference>
<comment type="similarity">
    <text evidence="2">Belongs to the semaphorin family.</text>
</comment>
<dbReference type="SUPFAM" id="SSF101912">
    <property type="entry name" value="Sema domain"/>
    <property type="match status" value="1"/>
</dbReference>
<evidence type="ECO:0000256" key="10">
    <source>
        <dbReference type="ARBA" id="ARBA00023136"/>
    </source>
</evidence>
<keyword evidence="4" id="KW-0597">Phosphoprotein</keyword>
<dbReference type="STRING" id="7868.ENSCMIP00000039784"/>
<keyword evidence="6" id="KW-0732">Signal</keyword>
<dbReference type="InterPro" id="IPR036352">
    <property type="entry name" value="Semap_dom_sf"/>
</dbReference>
<evidence type="ECO:0000256" key="14">
    <source>
        <dbReference type="PROSITE-ProRule" id="PRU00352"/>
    </source>
</evidence>
<sequence length="848" mass="95930">MIRPSVRSRARERERGHVRTGIIIIIILAFDVAPYYGAIVLVFPEGTAVWKEVKRFSRAGVFNYTTLRLDEERQVLYVGAREAIFALDMQDITKELNKAILWDAPADKKMECIQKGKNNQTDCFNYIRFLQSFNSTHLYTCGTYAFQPKCTYIVRNFTLNKMAMEDGKGKCPYDPTKGHTGLIVDGELYSATLNNFLGTEPVILRNLGHHYSMKTEYLAYWLNEPNFVGSAYVEESGDSEVGDDDKIYFFFSERAVEYDCYSGQEVARVARVCKGDLGGARTLQKKWTTFLKARLVCSVPEQQLHFNKLQTIYTLTGSTWRHTLFFGIFRARWSDLDVSAICLYRIEDIQKAFHGPYKEYRVQEQKWGRYSDQVPRPRPGACITNSHRMSGYNTSLELPDNILNFAKKHPLMDDQILPVGHKPLLIQRNINYTHIAVHRAEAWNRNQYHVMFIGTAGTGWLHKAVIIGSRIHIIEELQLFNEPVESLAISNNKKMLFVGSRSQIVQVPFADCRKYQSCEDCILARDPHCAWNSRTCTHIDSLLKGSFTVSLTLTWECGRTHSRCRRGACRVPLMTLPVGWFPGEVQLKNLTVAPGVDIRLMCQLMSNLARAKWMIDRHYLRTDEGSYETQTNALIISDVQPHHAGKYWCYSEENGERFLADRYLLTVVSNPPFVLGRGGSLDGGWLVILTLAFICVCLFIAVLFLSWKLKAHQLKRGGGVARRTAETPISAADPTKDHHQPQPPSSSQTSAGSEEKLWESPSYHYSDGSLKIVPGNALCRNGGSPGQNGSNGIPGQPLPTTPAIGNATTNNGYVRLQLTGEEAFSEELRKKLKQRQMLPDANPEESSV</sequence>
<reference evidence="20" key="2">
    <citation type="journal article" date="2007" name="PLoS Biol.">
        <title>Survey sequencing and comparative analysis of the elephant shark (Callorhinchus milii) genome.</title>
        <authorList>
            <person name="Venkatesh B."/>
            <person name="Kirkness E.F."/>
            <person name="Loh Y.H."/>
            <person name="Halpern A.L."/>
            <person name="Lee A.P."/>
            <person name="Johnson J."/>
            <person name="Dandona N."/>
            <person name="Viswanathan L.D."/>
            <person name="Tay A."/>
            <person name="Venter J.C."/>
            <person name="Strausberg R.L."/>
            <person name="Brenner S."/>
        </authorList>
    </citation>
    <scope>NUCLEOTIDE SEQUENCE [LARGE SCALE GENOMIC DNA]</scope>
</reference>
<feature type="transmembrane region" description="Helical" evidence="16">
    <location>
        <begin position="21"/>
        <end position="43"/>
    </location>
</feature>
<keyword evidence="20" id="KW-1185">Reference proteome</keyword>
<dbReference type="Gene3D" id="2.60.40.10">
    <property type="entry name" value="Immunoglobulins"/>
    <property type="match status" value="1"/>
</dbReference>
<dbReference type="GO" id="GO:0045499">
    <property type="term" value="F:chemorepellent activity"/>
    <property type="evidence" value="ECO:0007669"/>
    <property type="project" value="TreeGrafter"/>
</dbReference>
<evidence type="ECO:0000313" key="20">
    <source>
        <dbReference type="Proteomes" id="UP000314986"/>
    </source>
</evidence>
<protein>
    <recommendedName>
        <fullName evidence="21">Semaphorin-4C</fullName>
    </recommendedName>
</protein>
<dbReference type="PANTHER" id="PTHR11036">
    <property type="entry name" value="SEMAPHORIN"/>
    <property type="match status" value="1"/>
</dbReference>
<evidence type="ECO:0000259" key="17">
    <source>
        <dbReference type="PROSITE" id="PS50835"/>
    </source>
</evidence>
<dbReference type="Pfam" id="PF01437">
    <property type="entry name" value="PSI"/>
    <property type="match status" value="1"/>
</dbReference>
<gene>
    <name evidence="19" type="primary">sema4c</name>
</gene>
<dbReference type="InterPro" id="IPR015943">
    <property type="entry name" value="WD40/YVTN_repeat-like_dom_sf"/>
</dbReference>
<dbReference type="InterPro" id="IPR003599">
    <property type="entry name" value="Ig_sub"/>
</dbReference>
<evidence type="ECO:0000256" key="6">
    <source>
        <dbReference type="ARBA" id="ARBA00022729"/>
    </source>
</evidence>
<dbReference type="InterPro" id="IPR001627">
    <property type="entry name" value="Semap_dom"/>
</dbReference>
<keyword evidence="7" id="KW-0221">Differentiation</keyword>
<evidence type="ECO:0000256" key="15">
    <source>
        <dbReference type="SAM" id="MobiDB-lite"/>
    </source>
</evidence>
<dbReference type="GO" id="GO:0030672">
    <property type="term" value="C:synaptic vesicle membrane"/>
    <property type="evidence" value="ECO:0007669"/>
    <property type="project" value="TreeGrafter"/>
</dbReference>
<feature type="domain" description="Ig-like" evidence="17">
    <location>
        <begin position="572"/>
        <end position="666"/>
    </location>
</feature>
<dbReference type="PROSITE" id="PS50835">
    <property type="entry name" value="IG_LIKE"/>
    <property type="match status" value="1"/>
</dbReference>
<keyword evidence="8" id="KW-0524">Neurogenesis</keyword>
<dbReference type="GO" id="GO:0005886">
    <property type="term" value="C:plasma membrane"/>
    <property type="evidence" value="ECO:0007669"/>
    <property type="project" value="TreeGrafter"/>
</dbReference>
<evidence type="ECO:0008006" key="21">
    <source>
        <dbReference type="Google" id="ProtNLM"/>
    </source>
</evidence>
<evidence type="ECO:0000256" key="3">
    <source>
        <dbReference type="ARBA" id="ARBA00022473"/>
    </source>
</evidence>
<dbReference type="PANTHER" id="PTHR11036:SF16">
    <property type="entry name" value="SEMAPHORIN-4C"/>
    <property type="match status" value="1"/>
</dbReference>
<evidence type="ECO:0000259" key="18">
    <source>
        <dbReference type="PROSITE" id="PS51004"/>
    </source>
</evidence>
<evidence type="ECO:0000256" key="2">
    <source>
        <dbReference type="ARBA" id="ARBA00009492"/>
    </source>
</evidence>
<dbReference type="PROSITE" id="PS51004">
    <property type="entry name" value="SEMA"/>
    <property type="match status" value="1"/>
</dbReference>
<dbReference type="InterPro" id="IPR036179">
    <property type="entry name" value="Ig-like_dom_sf"/>
</dbReference>
<dbReference type="InterPro" id="IPR007110">
    <property type="entry name" value="Ig-like_dom"/>
</dbReference>
<evidence type="ECO:0000256" key="13">
    <source>
        <dbReference type="ARBA" id="ARBA00023319"/>
    </source>
</evidence>
<feature type="domain" description="Sema" evidence="18">
    <location>
        <begin position="38"/>
        <end position="509"/>
    </location>
</feature>
<reference evidence="20" key="1">
    <citation type="journal article" date="2006" name="Science">
        <title>Ancient noncoding elements conserved in the human genome.</title>
        <authorList>
            <person name="Venkatesh B."/>
            <person name="Kirkness E.F."/>
            <person name="Loh Y.H."/>
            <person name="Halpern A.L."/>
            <person name="Lee A.P."/>
            <person name="Johnson J."/>
            <person name="Dandona N."/>
            <person name="Viswanathan L.D."/>
            <person name="Tay A."/>
            <person name="Venter J.C."/>
            <person name="Strausberg R.L."/>
            <person name="Brenner S."/>
        </authorList>
    </citation>
    <scope>NUCLEOTIDE SEQUENCE [LARGE SCALE GENOMIC DNA]</scope>
</reference>
<dbReference type="GO" id="GO:0030335">
    <property type="term" value="P:positive regulation of cell migration"/>
    <property type="evidence" value="ECO:0007669"/>
    <property type="project" value="TreeGrafter"/>
</dbReference>
<evidence type="ECO:0000256" key="16">
    <source>
        <dbReference type="SAM" id="Phobius"/>
    </source>
</evidence>
<dbReference type="SUPFAM" id="SSF48726">
    <property type="entry name" value="Immunoglobulin"/>
    <property type="match status" value="1"/>
</dbReference>
<reference evidence="19" key="4">
    <citation type="submission" date="2025-08" db="UniProtKB">
        <authorList>
            <consortium name="Ensembl"/>
        </authorList>
    </citation>
    <scope>IDENTIFICATION</scope>
</reference>
<dbReference type="SMART" id="SM00630">
    <property type="entry name" value="Sema"/>
    <property type="match status" value="1"/>
</dbReference>
<dbReference type="InterPro" id="IPR013783">
    <property type="entry name" value="Ig-like_fold"/>
</dbReference>
<dbReference type="InterPro" id="IPR002165">
    <property type="entry name" value="Plexin_repeat"/>
</dbReference>
<dbReference type="Ensembl" id="ENSCMIT00000040355.1">
    <property type="protein sequence ID" value="ENSCMIP00000039784.1"/>
    <property type="gene ID" value="ENSCMIG00000016648.1"/>
</dbReference>
<keyword evidence="3" id="KW-0217">Developmental protein</keyword>
<dbReference type="GO" id="GO:0007411">
    <property type="term" value="P:axon guidance"/>
    <property type="evidence" value="ECO:0007669"/>
    <property type="project" value="TreeGrafter"/>
</dbReference>
<dbReference type="GO" id="GO:0001755">
    <property type="term" value="P:neural crest cell migration"/>
    <property type="evidence" value="ECO:0007669"/>
    <property type="project" value="TreeGrafter"/>
</dbReference>
<keyword evidence="11" id="KW-1015">Disulfide bond</keyword>
<feature type="transmembrane region" description="Helical" evidence="16">
    <location>
        <begin position="685"/>
        <end position="707"/>
    </location>
</feature>
<keyword evidence="10 16" id="KW-0472">Membrane</keyword>
<dbReference type="InterPro" id="IPR016201">
    <property type="entry name" value="PSI"/>
</dbReference>
<dbReference type="Gene3D" id="3.30.1680.10">
    <property type="entry name" value="ligand-binding face of the semaphorins, domain 2"/>
    <property type="match status" value="1"/>
</dbReference>
<dbReference type="AlphaFoldDB" id="A0A4W3J931"/>
<keyword evidence="5 16" id="KW-0812">Transmembrane</keyword>
<accession>A0A4W3J931</accession>
<dbReference type="OMA" id="SAICEYQ"/>
<dbReference type="Proteomes" id="UP000314986">
    <property type="component" value="Unassembled WGS sequence"/>
</dbReference>
<dbReference type="InParanoid" id="A0A4W3J931"/>
<comment type="caution">
    <text evidence="14">Lacks conserved residue(s) required for the propagation of feature annotation.</text>
</comment>
<dbReference type="SUPFAM" id="SSF103575">
    <property type="entry name" value="Plexin repeat"/>
    <property type="match status" value="1"/>
</dbReference>
<comment type="subcellular location">
    <subcellularLocation>
        <location evidence="1">Membrane</location>
        <topology evidence="1">Single-pass type I membrane protein</topology>
    </subcellularLocation>
</comment>
<evidence type="ECO:0000256" key="8">
    <source>
        <dbReference type="ARBA" id="ARBA00022902"/>
    </source>
</evidence>
<dbReference type="Gene3D" id="2.130.10.10">
    <property type="entry name" value="YVTN repeat-like/Quinoprotein amine dehydrogenase"/>
    <property type="match status" value="1"/>
</dbReference>
<dbReference type="FunFam" id="2.130.10.10:FF:000033">
    <property type="entry name" value="Semaphorin 4B"/>
    <property type="match status" value="1"/>
</dbReference>
<keyword evidence="13" id="KW-0393">Immunoglobulin domain</keyword>
<dbReference type="GO" id="GO:0071526">
    <property type="term" value="P:semaphorin-plexin signaling pathway"/>
    <property type="evidence" value="ECO:0007669"/>
    <property type="project" value="TreeGrafter"/>
</dbReference>
<dbReference type="SMART" id="SM00423">
    <property type="entry name" value="PSI"/>
    <property type="match status" value="1"/>
</dbReference>
<dbReference type="Pfam" id="PF01403">
    <property type="entry name" value="Sema"/>
    <property type="match status" value="1"/>
</dbReference>
<feature type="region of interest" description="Disordered" evidence="15">
    <location>
        <begin position="729"/>
        <end position="758"/>
    </location>
</feature>